<dbReference type="EMBL" id="JADVNV010000005">
    <property type="protein sequence ID" value="MBJ9869235.1"/>
    <property type="molecule type" value="Genomic_DNA"/>
</dbReference>
<evidence type="ECO:0000313" key="4">
    <source>
        <dbReference type="Proteomes" id="UP000282299"/>
    </source>
</evidence>
<name>A0AAQ1A3G7_CITKO</name>
<keyword evidence="1" id="KW-0472">Membrane</keyword>
<dbReference type="AlphaFoldDB" id="A0AAQ1A3G7"/>
<reference evidence="3" key="2">
    <citation type="submission" date="2018-10" db="EMBL/GenBank/DDBJ databases">
        <title>FDA dAtabase for Regulatory Grade micrObial Sequences (FDA-ARGOS): Supporting development and validation of Infectious Disease Dx tests.</title>
        <authorList>
            <person name="Campos J."/>
            <person name="Goldberg B."/>
            <person name="Tallon L.J."/>
            <person name="Sadzewicz L."/>
            <person name="Zhao X."/>
            <person name="Vavikolanu K."/>
            <person name="Mehta A."/>
            <person name="Aluvathingal J."/>
            <person name="Nadendla S."/>
            <person name="Geyer C."/>
            <person name="Nandy P."/>
            <person name="Yan Y."/>
            <person name="Sichtig H."/>
        </authorList>
    </citation>
    <scope>NUCLEOTIDE SEQUENCE</scope>
    <source>
        <strain evidence="3">FDAARGOS_526</strain>
    </source>
</reference>
<feature type="transmembrane region" description="Helical" evidence="1">
    <location>
        <begin position="47"/>
        <end position="70"/>
    </location>
</feature>
<dbReference type="RefSeq" id="WP_058668202.1">
    <property type="nucleotide sequence ID" value="NZ_ABTEQQ020000004.1"/>
</dbReference>
<reference evidence="2" key="3">
    <citation type="submission" date="2020-11" db="EMBL/GenBank/DDBJ databases">
        <title>Enhanced detection system for hospital associated transmission using whole genome sequencing surveillance.</title>
        <authorList>
            <person name="Harrison L.H."/>
            <person name="Van Tyne D."/>
            <person name="Marsh J.W."/>
            <person name="Griffith M.P."/>
            <person name="Snyder D.J."/>
            <person name="Cooper V.S."/>
            <person name="Mustapha M."/>
        </authorList>
    </citation>
    <scope>NUCLEOTIDE SEQUENCE</scope>
    <source>
        <strain evidence="2">CB00014</strain>
    </source>
</reference>
<dbReference type="Proteomes" id="UP000807555">
    <property type="component" value="Unassembled WGS sequence"/>
</dbReference>
<protein>
    <submittedName>
        <fullName evidence="3">Uncharacterized protein</fullName>
    </submittedName>
</protein>
<feature type="transmembrane region" description="Helical" evidence="1">
    <location>
        <begin position="91"/>
        <end position="110"/>
    </location>
</feature>
<keyword evidence="1" id="KW-0812">Transmembrane</keyword>
<comment type="caution">
    <text evidence="3">The sequence shown here is derived from an EMBL/GenBank/DDBJ whole genome shotgun (WGS) entry which is preliminary data.</text>
</comment>
<sequence length="136" mass="15745">MNNIYMRLIAILVIAFFLWILDTQFFGYVMTDFLSIIKMGDIVSYNHTFVLIGGIPTMILMTISFVRILFSKSLKYKNFPKSIETWVTCAVIIPFAIGLIADCIVPFFFWHRHTPVAPRNIWMIIMSLTFHSAKPS</sequence>
<reference evidence="4" key="1">
    <citation type="submission" date="2018-10" db="EMBL/GenBank/DDBJ databases">
        <title>FDA dAtabase for Regulatory Grade micrObial Sequences (FDA-ARGOS): Supporting development and validation of Infectious Disease Dx tests.</title>
        <authorList>
            <person name="Goldberg B."/>
            <person name="Campos J."/>
            <person name="Tallon L."/>
            <person name="Sadzewicz L."/>
            <person name="Zhao X."/>
            <person name="Vavikolanu K."/>
            <person name="Mehta A."/>
            <person name="Aluvathingal J."/>
            <person name="Nadendla S."/>
            <person name="Geyer C."/>
            <person name="Nandy P."/>
            <person name="Yan Y."/>
            <person name="Sichtig H."/>
        </authorList>
    </citation>
    <scope>NUCLEOTIDE SEQUENCE [LARGE SCALE GENOMIC DNA]</scope>
    <source>
        <strain evidence="4">FDAARGOS_526</strain>
    </source>
</reference>
<keyword evidence="1" id="KW-1133">Transmembrane helix</keyword>
<accession>A0AAQ1A3G7</accession>
<evidence type="ECO:0000313" key="3">
    <source>
        <dbReference type="EMBL" id="RSC16289.1"/>
    </source>
</evidence>
<organism evidence="3 4">
    <name type="scientific">Citrobacter koseri</name>
    <name type="common">Citrobacter diversus</name>
    <dbReference type="NCBI Taxonomy" id="545"/>
    <lineage>
        <taxon>Bacteria</taxon>
        <taxon>Pseudomonadati</taxon>
        <taxon>Pseudomonadota</taxon>
        <taxon>Gammaproteobacteria</taxon>
        <taxon>Enterobacterales</taxon>
        <taxon>Enterobacteriaceae</taxon>
        <taxon>Citrobacter</taxon>
    </lineage>
</organism>
<dbReference type="EMBL" id="RKIT01000002">
    <property type="protein sequence ID" value="RSC16289.1"/>
    <property type="molecule type" value="Genomic_DNA"/>
</dbReference>
<evidence type="ECO:0000313" key="2">
    <source>
        <dbReference type="EMBL" id="MBJ9869235.1"/>
    </source>
</evidence>
<dbReference type="Proteomes" id="UP000282299">
    <property type="component" value="Unassembled WGS sequence"/>
</dbReference>
<evidence type="ECO:0000256" key="1">
    <source>
        <dbReference type="SAM" id="Phobius"/>
    </source>
</evidence>
<gene>
    <name evidence="3" type="ORF">EGS84_04710</name>
    <name evidence="2" type="ORF">I5687_14885</name>
</gene>
<proteinExistence type="predicted"/>